<keyword evidence="7 9" id="KW-0472">Membrane</keyword>
<comment type="caution">
    <text evidence="10">The sequence shown here is derived from an EMBL/GenBank/DDBJ whole genome shotgun (WGS) entry which is preliminary data.</text>
</comment>
<dbReference type="EMBL" id="DXBG01000254">
    <property type="protein sequence ID" value="HIZ66373.1"/>
    <property type="molecule type" value="Genomic_DNA"/>
</dbReference>
<name>A0A9D2FRZ6_9FIRM</name>
<keyword evidence="6 9" id="KW-1133">Transmembrane helix</keyword>
<organism evidence="10 11">
    <name type="scientific">Candidatus Blautia pullicola</name>
    <dbReference type="NCBI Taxonomy" id="2838498"/>
    <lineage>
        <taxon>Bacteria</taxon>
        <taxon>Bacillati</taxon>
        <taxon>Bacillota</taxon>
        <taxon>Clostridia</taxon>
        <taxon>Lachnospirales</taxon>
        <taxon>Lachnospiraceae</taxon>
        <taxon>Blautia</taxon>
    </lineage>
</organism>
<feature type="transmembrane region" description="Helical" evidence="9">
    <location>
        <begin position="402"/>
        <end position="420"/>
    </location>
</feature>
<feature type="transmembrane region" description="Helical" evidence="9">
    <location>
        <begin position="193"/>
        <end position="217"/>
    </location>
</feature>
<evidence type="ECO:0000256" key="1">
    <source>
        <dbReference type="ARBA" id="ARBA00004651"/>
    </source>
</evidence>
<feature type="transmembrane region" description="Helical" evidence="9">
    <location>
        <begin position="450"/>
        <end position="467"/>
    </location>
</feature>
<sequence length="545" mass="60581">MKKKKIRWKIFLPPWLIMIGAVVLNLSNYTLFITAMDAVVDWILTNFSWLFSGVSLVILVLVVTAYFTPFRNVRIGGSKSRPIVKYSNYVWIVLCTIMGAGLMLWACAEPLYHLHYPPSNVTAGAMSQEAVRWGMESIFLEWTFTPMALYGLPSVLFAFCFYNMKKSFAVSSMIIPVVGEKYAKRFTPWIDGICLFCLCAGMAGTLGSGILVVAGGVEALSGGTIVIDLHMWILIGCLIVACFVISAASGLNRGIKHLSVINSYFFLMLGIIVFLTGPTAYLLNLGAESFGAYLSDFFRLSLWTSVSTGDGWAQSWPIFYWCMSLAWMPVSGVFLGRISRGYTVREALNALFVIPSLFSVIWMVLFSGSSIYYELHGANLIQIVETSGIASATYAVLEQMPLTVIIVPLFLITAFVSYVTSSDSNTNVIAGLCTDGLDEEDSEAPMCLKIVWGVTVGALSLIMLVTYDMEGMKMLANIGGFPAAFLLILFAAAFWKIMDNPKKYDVHKEDYNQYGQPIPSQRNLSEEEERKEQKKRKKIKKERVL</sequence>
<dbReference type="AlphaFoldDB" id="A0A9D2FRZ6"/>
<keyword evidence="3" id="KW-0813">Transport</keyword>
<feature type="transmembrane region" description="Helical" evidence="9">
    <location>
        <begin position="318"/>
        <end position="338"/>
    </location>
</feature>
<dbReference type="PANTHER" id="PTHR30047">
    <property type="entry name" value="HIGH-AFFINITY CHOLINE TRANSPORT PROTEIN-RELATED"/>
    <property type="match status" value="1"/>
</dbReference>
<dbReference type="GO" id="GO:0022857">
    <property type="term" value="F:transmembrane transporter activity"/>
    <property type="evidence" value="ECO:0007669"/>
    <property type="project" value="InterPro"/>
</dbReference>
<accession>A0A9D2FRZ6</accession>
<feature type="transmembrane region" description="Helical" evidence="9">
    <location>
        <begin position="12"/>
        <end position="35"/>
    </location>
</feature>
<dbReference type="Proteomes" id="UP000824056">
    <property type="component" value="Unassembled WGS sequence"/>
</dbReference>
<feature type="transmembrane region" description="Helical" evidence="9">
    <location>
        <begin position="474"/>
        <end position="495"/>
    </location>
</feature>
<evidence type="ECO:0000256" key="9">
    <source>
        <dbReference type="SAM" id="Phobius"/>
    </source>
</evidence>
<feature type="transmembrane region" description="Helical" evidence="9">
    <location>
        <begin position="47"/>
        <end position="68"/>
    </location>
</feature>
<feature type="transmembrane region" description="Helical" evidence="9">
    <location>
        <begin position="350"/>
        <end position="373"/>
    </location>
</feature>
<evidence type="ECO:0000256" key="6">
    <source>
        <dbReference type="ARBA" id="ARBA00022989"/>
    </source>
</evidence>
<feature type="transmembrane region" description="Helical" evidence="9">
    <location>
        <begin position="89"/>
        <end position="108"/>
    </location>
</feature>
<evidence type="ECO:0000256" key="4">
    <source>
        <dbReference type="ARBA" id="ARBA00022475"/>
    </source>
</evidence>
<keyword evidence="4" id="KW-1003">Cell membrane</keyword>
<evidence type="ECO:0000256" key="8">
    <source>
        <dbReference type="SAM" id="MobiDB-lite"/>
    </source>
</evidence>
<dbReference type="Pfam" id="PF02028">
    <property type="entry name" value="BCCT"/>
    <property type="match status" value="1"/>
</dbReference>
<comment type="subcellular location">
    <subcellularLocation>
        <location evidence="1">Cell membrane</location>
        <topology evidence="1">Multi-pass membrane protein</topology>
    </subcellularLocation>
</comment>
<evidence type="ECO:0000313" key="10">
    <source>
        <dbReference type="EMBL" id="HIZ66373.1"/>
    </source>
</evidence>
<evidence type="ECO:0000313" key="11">
    <source>
        <dbReference type="Proteomes" id="UP000824056"/>
    </source>
</evidence>
<feature type="compositionally biased region" description="Basic residues" evidence="8">
    <location>
        <begin position="533"/>
        <end position="545"/>
    </location>
</feature>
<dbReference type="PANTHER" id="PTHR30047:SF7">
    <property type="entry name" value="HIGH-AFFINITY CHOLINE TRANSPORT PROTEIN"/>
    <property type="match status" value="1"/>
</dbReference>
<evidence type="ECO:0000256" key="2">
    <source>
        <dbReference type="ARBA" id="ARBA00005658"/>
    </source>
</evidence>
<evidence type="ECO:0000256" key="3">
    <source>
        <dbReference type="ARBA" id="ARBA00022448"/>
    </source>
</evidence>
<reference evidence="10" key="2">
    <citation type="submission" date="2021-04" db="EMBL/GenBank/DDBJ databases">
        <authorList>
            <person name="Gilroy R."/>
        </authorList>
    </citation>
    <scope>NUCLEOTIDE SEQUENCE</scope>
    <source>
        <strain evidence="10">1068</strain>
    </source>
</reference>
<evidence type="ECO:0000256" key="7">
    <source>
        <dbReference type="ARBA" id="ARBA00023136"/>
    </source>
</evidence>
<feature type="transmembrane region" description="Helical" evidence="9">
    <location>
        <begin position="263"/>
        <end position="283"/>
    </location>
</feature>
<protein>
    <submittedName>
        <fullName evidence="10">BCCT family transporter</fullName>
    </submittedName>
</protein>
<proteinExistence type="inferred from homology"/>
<feature type="compositionally biased region" description="Polar residues" evidence="8">
    <location>
        <begin position="513"/>
        <end position="523"/>
    </location>
</feature>
<feature type="region of interest" description="Disordered" evidence="8">
    <location>
        <begin position="513"/>
        <end position="545"/>
    </location>
</feature>
<feature type="transmembrane region" description="Helical" evidence="9">
    <location>
        <begin position="147"/>
        <end position="164"/>
    </location>
</feature>
<reference evidence="10" key="1">
    <citation type="journal article" date="2021" name="PeerJ">
        <title>Extensive microbial diversity within the chicken gut microbiome revealed by metagenomics and culture.</title>
        <authorList>
            <person name="Gilroy R."/>
            <person name="Ravi A."/>
            <person name="Getino M."/>
            <person name="Pursley I."/>
            <person name="Horton D.L."/>
            <person name="Alikhan N.F."/>
            <person name="Baker D."/>
            <person name="Gharbi K."/>
            <person name="Hall N."/>
            <person name="Watson M."/>
            <person name="Adriaenssens E.M."/>
            <person name="Foster-Nyarko E."/>
            <person name="Jarju S."/>
            <person name="Secka A."/>
            <person name="Antonio M."/>
            <person name="Oren A."/>
            <person name="Chaudhuri R.R."/>
            <person name="La Ragione R."/>
            <person name="Hildebrand F."/>
            <person name="Pallen M.J."/>
        </authorList>
    </citation>
    <scope>NUCLEOTIDE SEQUENCE</scope>
    <source>
        <strain evidence="10">1068</strain>
    </source>
</reference>
<keyword evidence="5 9" id="KW-0812">Transmembrane</keyword>
<comment type="similarity">
    <text evidence="2">Belongs to the BCCT transporter (TC 2.A.15) family.</text>
</comment>
<dbReference type="GO" id="GO:0005886">
    <property type="term" value="C:plasma membrane"/>
    <property type="evidence" value="ECO:0007669"/>
    <property type="project" value="UniProtKB-SubCell"/>
</dbReference>
<evidence type="ECO:0000256" key="5">
    <source>
        <dbReference type="ARBA" id="ARBA00022692"/>
    </source>
</evidence>
<feature type="transmembrane region" description="Helical" evidence="9">
    <location>
        <begin position="229"/>
        <end position="251"/>
    </location>
</feature>
<dbReference type="InterPro" id="IPR000060">
    <property type="entry name" value="BCCT_transptr"/>
</dbReference>
<gene>
    <name evidence="10" type="ORF">H9809_10830</name>
</gene>